<evidence type="ECO:0000256" key="1">
    <source>
        <dbReference type="SAM" id="MobiDB-lite"/>
    </source>
</evidence>
<gene>
    <name evidence="3" type="ORF">M438DRAFT_125780</name>
</gene>
<feature type="region of interest" description="Disordered" evidence="1">
    <location>
        <begin position="269"/>
        <end position="288"/>
    </location>
</feature>
<proteinExistence type="predicted"/>
<protein>
    <submittedName>
        <fullName evidence="3">Uncharacterized protein</fullName>
    </submittedName>
</protein>
<evidence type="ECO:0000256" key="2">
    <source>
        <dbReference type="SAM" id="Phobius"/>
    </source>
</evidence>
<feature type="transmembrane region" description="Helical" evidence="2">
    <location>
        <begin position="140"/>
        <end position="165"/>
    </location>
</feature>
<sequence>MAWNPIFSKCCCWRCILLPNRPPALQVAAPLPGAGCWYRCRACQSIKAARSAALAARIKSDLKQPNRKSSGARLPRLRQSALDGKKVMGARQFQSPWDLPSETPQGKGVHPEKGMRGDASCRQSRDRYNPYRLRYGHARFFVPFFPLFIIIAYLSLPAQGVYIFYNSWFRFLGETSIPHTFSWEESPCIKRLDSPSLQSYIPPVFRQTESPVIEITTLRLLLLFTRTSELITVTHPCTALPSLLQSTIPIVHHMIRRNSNAVTVNMGRGAYDTTGTLKPGQPPPPKPR</sequence>
<evidence type="ECO:0000313" key="4">
    <source>
        <dbReference type="Proteomes" id="UP000030706"/>
    </source>
</evidence>
<organism evidence="3 4">
    <name type="scientific">Aureobasidium pullulans EXF-150</name>
    <dbReference type="NCBI Taxonomy" id="1043002"/>
    <lineage>
        <taxon>Eukaryota</taxon>
        <taxon>Fungi</taxon>
        <taxon>Dikarya</taxon>
        <taxon>Ascomycota</taxon>
        <taxon>Pezizomycotina</taxon>
        <taxon>Dothideomycetes</taxon>
        <taxon>Dothideomycetidae</taxon>
        <taxon>Dothideales</taxon>
        <taxon>Saccotheciaceae</taxon>
        <taxon>Aureobasidium</taxon>
    </lineage>
</organism>
<feature type="region of interest" description="Disordered" evidence="1">
    <location>
        <begin position="95"/>
        <end position="123"/>
    </location>
</feature>
<dbReference type="GeneID" id="40741086"/>
<accession>A0A074YKM7</accession>
<keyword evidence="2" id="KW-1133">Transmembrane helix</keyword>
<keyword evidence="2" id="KW-0812">Transmembrane</keyword>
<dbReference type="AlphaFoldDB" id="A0A074YKM7"/>
<dbReference type="Proteomes" id="UP000030706">
    <property type="component" value="Unassembled WGS sequence"/>
</dbReference>
<dbReference type="EMBL" id="KL584976">
    <property type="protein sequence ID" value="KEQ87471.1"/>
    <property type="molecule type" value="Genomic_DNA"/>
</dbReference>
<reference evidence="3 4" key="1">
    <citation type="journal article" date="2014" name="BMC Genomics">
        <title>Genome sequencing of four Aureobasidium pullulans varieties: biotechnological potential, stress tolerance, and description of new species.</title>
        <authorList>
            <person name="Gostin Ar C."/>
            <person name="Ohm R.A."/>
            <person name="Kogej T."/>
            <person name="Sonjak S."/>
            <person name="Turk M."/>
            <person name="Zajc J."/>
            <person name="Zalar P."/>
            <person name="Grube M."/>
            <person name="Sun H."/>
            <person name="Han J."/>
            <person name="Sharma A."/>
            <person name="Chiniquy J."/>
            <person name="Ngan C.Y."/>
            <person name="Lipzen A."/>
            <person name="Barry K."/>
            <person name="Grigoriev I.V."/>
            <person name="Gunde-Cimerman N."/>
        </authorList>
    </citation>
    <scope>NUCLEOTIDE SEQUENCE [LARGE SCALE GENOMIC DNA]</scope>
    <source>
        <strain evidence="3 4">EXF-150</strain>
    </source>
</reference>
<name>A0A074YKM7_AURPU</name>
<evidence type="ECO:0000313" key="3">
    <source>
        <dbReference type="EMBL" id="KEQ87471.1"/>
    </source>
</evidence>
<dbReference type="HOGENOM" id="CLU_966378_0_0_1"/>
<dbReference type="RefSeq" id="XP_029763658.1">
    <property type="nucleotide sequence ID" value="XM_029898780.1"/>
</dbReference>
<keyword evidence="2" id="KW-0472">Membrane</keyword>
<keyword evidence="4" id="KW-1185">Reference proteome</keyword>